<dbReference type="GO" id="GO:0003700">
    <property type="term" value="F:DNA-binding transcription factor activity"/>
    <property type="evidence" value="ECO:0007669"/>
    <property type="project" value="InterPro"/>
</dbReference>
<reference evidence="2 3" key="1">
    <citation type="submission" date="2020-04" db="EMBL/GenBank/DDBJ databases">
        <title>Description of novel Gluconacetobacter.</title>
        <authorList>
            <person name="Sombolestani A."/>
        </authorList>
    </citation>
    <scope>NUCLEOTIDE SEQUENCE [LARGE SCALE GENOMIC DNA]</scope>
    <source>
        <strain evidence="2 3">LMG 21312</strain>
    </source>
</reference>
<organism evidence="2 3">
    <name type="scientific">Gluconacetobacter johannae</name>
    <dbReference type="NCBI Taxonomy" id="112140"/>
    <lineage>
        <taxon>Bacteria</taxon>
        <taxon>Pseudomonadati</taxon>
        <taxon>Pseudomonadota</taxon>
        <taxon>Alphaproteobacteria</taxon>
        <taxon>Acetobacterales</taxon>
        <taxon>Acetobacteraceae</taxon>
        <taxon>Gluconacetobacter</taxon>
    </lineage>
</organism>
<keyword evidence="3" id="KW-1185">Reference proteome</keyword>
<comment type="caution">
    <text evidence="2">The sequence shown here is derived from an EMBL/GenBank/DDBJ whole genome shotgun (WGS) entry which is preliminary data.</text>
</comment>
<dbReference type="InterPro" id="IPR051815">
    <property type="entry name" value="Molybdate_resp_trans_reg"/>
</dbReference>
<dbReference type="RefSeq" id="WP_182943600.1">
    <property type="nucleotide sequence ID" value="NZ_JABEQH010000012.1"/>
</dbReference>
<dbReference type="InterPro" id="IPR036390">
    <property type="entry name" value="WH_DNA-bd_sf"/>
</dbReference>
<accession>A0A7W4J7X7</accession>
<dbReference type="PANTHER" id="PTHR30432">
    <property type="entry name" value="TRANSCRIPTIONAL REGULATOR MODE"/>
    <property type="match status" value="1"/>
</dbReference>
<dbReference type="EMBL" id="JABEQH010000012">
    <property type="protein sequence ID" value="MBB2176241.1"/>
    <property type="molecule type" value="Genomic_DNA"/>
</dbReference>
<gene>
    <name evidence="2" type="ORF">HLH21_09895</name>
</gene>
<evidence type="ECO:0000313" key="2">
    <source>
        <dbReference type="EMBL" id="MBB2176241.1"/>
    </source>
</evidence>
<evidence type="ECO:0000259" key="1">
    <source>
        <dbReference type="Pfam" id="PF00126"/>
    </source>
</evidence>
<dbReference type="Gene3D" id="1.10.10.10">
    <property type="entry name" value="Winged helix-like DNA-binding domain superfamily/Winged helix DNA-binding domain"/>
    <property type="match status" value="1"/>
</dbReference>
<dbReference type="InterPro" id="IPR000847">
    <property type="entry name" value="LysR_HTH_N"/>
</dbReference>
<dbReference type="AlphaFoldDB" id="A0A7W4J7X7"/>
<protein>
    <submittedName>
        <fullName evidence="2">LysR family transcriptional regulator</fullName>
    </submittedName>
</protein>
<feature type="domain" description="HTH lysR-type" evidence="1">
    <location>
        <begin position="22"/>
        <end position="81"/>
    </location>
</feature>
<evidence type="ECO:0000313" key="3">
    <source>
        <dbReference type="Proteomes" id="UP000561066"/>
    </source>
</evidence>
<dbReference type="Pfam" id="PF00126">
    <property type="entry name" value="HTH_1"/>
    <property type="match status" value="1"/>
</dbReference>
<dbReference type="SUPFAM" id="SSF46785">
    <property type="entry name" value="Winged helix' DNA-binding domain"/>
    <property type="match status" value="1"/>
</dbReference>
<sequence>MADLRLTVRIDANDQPLLGHGKIRLLEAIGETGSISAAARAMGMSYRRAWLLVEALNGGFVRPLVAARPGGGGGAVLSEDGAEVLRLYREIERRAAEAASPALAALAALAVDAPPVDALPVDAPSPP</sequence>
<dbReference type="InterPro" id="IPR036388">
    <property type="entry name" value="WH-like_DNA-bd_sf"/>
</dbReference>
<name>A0A7W4J7X7_9PROT</name>
<proteinExistence type="predicted"/>
<dbReference type="Proteomes" id="UP000561066">
    <property type="component" value="Unassembled WGS sequence"/>
</dbReference>
<dbReference type="PANTHER" id="PTHR30432:SF1">
    <property type="entry name" value="DNA-BINDING TRANSCRIPTIONAL DUAL REGULATOR MODE"/>
    <property type="match status" value="1"/>
</dbReference>